<keyword evidence="3 10" id="KW-0378">Hydrolase</keyword>
<evidence type="ECO:0000256" key="9">
    <source>
        <dbReference type="PIRSR" id="PIRSR601088-4"/>
    </source>
</evidence>
<keyword evidence="4 10" id="KW-0520">NAD</keyword>
<organism evidence="12 13">
    <name type="scientific">Arcticibacter pallidicorallinus</name>
    <dbReference type="NCBI Taxonomy" id="1259464"/>
    <lineage>
        <taxon>Bacteria</taxon>
        <taxon>Pseudomonadati</taxon>
        <taxon>Bacteroidota</taxon>
        <taxon>Sphingobacteriia</taxon>
        <taxon>Sphingobacteriales</taxon>
        <taxon>Sphingobacteriaceae</taxon>
        <taxon>Arcticibacter</taxon>
    </lineage>
</organism>
<dbReference type="RefSeq" id="WP_106290976.1">
    <property type="nucleotide sequence ID" value="NZ_PVTH01000001.1"/>
</dbReference>
<evidence type="ECO:0000256" key="4">
    <source>
        <dbReference type="ARBA" id="ARBA00023027"/>
    </source>
</evidence>
<dbReference type="PANTHER" id="PTHR32092:SF5">
    <property type="entry name" value="6-PHOSPHO-BETA-GLUCOSIDASE"/>
    <property type="match status" value="1"/>
</dbReference>
<keyword evidence="13" id="KW-1185">Reference proteome</keyword>
<proteinExistence type="inferred from homology"/>
<dbReference type="PANTHER" id="PTHR32092">
    <property type="entry name" value="6-PHOSPHO-BETA-GLUCOSIDASE-RELATED"/>
    <property type="match status" value="1"/>
</dbReference>
<dbReference type="InterPro" id="IPR022616">
    <property type="entry name" value="Glyco_hydro_4_C"/>
</dbReference>
<feature type="binding site" evidence="8">
    <location>
        <position position="168"/>
    </location>
    <ligand>
        <name>Mn(2+)</name>
        <dbReference type="ChEBI" id="CHEBI:29035"/>
    </ligand>
</feature>
<dbReference type="GO" id="GO:0005975">
    <property type="term" value="P:carbohydrate metabolic process"/>
    <property type="evidence" value="ECO:0007669"/>
    <property type="project" value="InterPro"/>
</dbReference>
<keyword evidence="6 10" id="KW-0326">Glycosidase</keyword>
<dbReference type="InterPro" id="IPR015955">
    <property type="entry name" value="Lactate_DH/Glyco_Ohase_4_C"/>
</dbReference>
<comment type="similarity">
    <text evidence="1 10">Belongs to the glycosyl hydrolase 4 family.</text>
</comment>
<dbReference type="InterPro" id="IPR036291">
    <property type="entry name" value="NAD(P)-bd_dom_sf"/>
</dbReference>
<accession>A0A2T0UC44</accession>
<dbReference type="Proteomes" id="UP000238034">
    <property type="component" value="Unassembled WGS sequence"/>
</dbReference>
<protein>
    <submittedName>
        <fullName evidence="12">6-phospho-beta-glucosidase</fullName>
    </submittedName>
</protein>
<keyword evidence="2 8" id="KW-0479">Metal-binding</keyword>
<evidence type="ECO:0000256" key="1">
    <source>
        <dbReference type="ARBA" id="ARBA00010141"/>
    </source>
</evidence>
<keyword evidence="8" id="KW-0408">Iron</keyword>
<feature type="binding site" evidence="7">
    <location>
        <position position="147"/>
    </location>
    <ligand>
        <name>substrate</name>
    </ligand>
</feature>
<feature type="binding site" evidence="7">
    <location>
        <position position="93"/>
    </location>
    <ligand>
        <name>substrate</name>
    </ligand>
</feature>
<dbReference type="OrthoDB" id="9808275at2"/>
<feature type="site" description="Increases basicity of active site Tyr" evidence="9">
    <location>
        <position position="109"/>
    </location>
</feature>
<dbReference type="AlphaFoldDB" id="A0A2T0UC44"/>
<dbReference type="GO" id="GO:0046872">
    <property type="term" value="F:metal ion binding"/>
    <property type="evidence" value="ECO:0007669"/>
    <property type="project" value="UniProtKB-KW"/>
</dbReference>
<evidence type="ECO:0000256" key="3">
    <source>
        <dbReference type="ARBA" id="ARBA00022801"/>
    </source>
</evidence>
<reference evidence="12 13" key="1">
    <citation type="submission" date="2018-03" db="EMBL/GenBank/DDBJ databases">
        <title>Genomic Encyclopedia of Type Strains, Phase III (KMG-III): the genomes of soil and plant-associated and newly described type strains.</title>
        <authorList>
            <person name="Whitman W."/>
        </authorList>
    </citation>
    <scope>NUCLEOTIDE SEQUENCE [LARGE SCALE GENOMIC DNA]</scope>
    <source>
        <strain evidence="12 13">CGMCC 1.9313</strain>
    </source>
</reference>
<name>A0A2T0UC44_9SPHI</name>
<keyword evidence="5 8" id="KW-0464">Manganese</keyword>
<dbReference type="Gene3D" id="3.40.50.720">
    <property type="entry name" value="NAD(P)-binding Rossmann-like Domain"/>
    <property type="match status" value="1"/>
</dbReference>
<dbReference type="SUPFAM" id="SSF56327">
    <property type="entry name" value="LDH C-terminal domain-like"/>
    <property type="match status" value="1"/>
</dbReference>
<dbReference type="SUPFAM" id="SSF51735">
    <property type="entry name" value="NAD(P)-binding Rossmann-fold domains"/>
    <property type="match status" value="1"/>
</dbReference>
<keyword evidence="8" id="KW-0533">Nickel</keyword>
<dbReference type="PRINTS" id="PR00732">
    <property type="entry name" value="GLHYDRLASE4"/>
</dbReference>
<dbReference type="InterPro" id="IPR001088">
    <property type="entry name" value="Glyco_hydro_4"/>
</dbReference>
<sequence length="405" mass="45125">MSLARLPKLTILGGSSPFTIELIEQFASASFEQAYHLVLHGRNSGQLDLIAVYATKLLRKAGWHIQCSISLDDALYGADILLHQNRYGGLVGRMEDESFARKFGFPPDETLGPCGLKSAIRMAPYLRELSGKIMKLCPDAMVINLTNPLSIAVSIFHHCNVRNVVGICELPVTTLEKVAKVLKLPPEEIDWQYSGLNHRGFIHSVKFRGKDVFATFLEMIADEGFNRFTCNEIEALGAIPLKYFHLFTESHHPEYRAQEVQLIGNRIIQELLLEADHSPLSLKDRNMDWYENGVIPLLKAMGSDSAKTLVLNTVNHSGLTIEGLTQVSQSSLTALESAKAPLEAGKWLQTFIKLESAVLTASLDPTSQNIKQALELDPLAKDTEIDIMEKYISNVYHKEQEHANT</sequence>
<evidence type="ECO:0000256" key="8">
    <source>
        <dbReference type="PIRSR" id="PIRSR601088-3"/>
    </source>
</evidence>
<evidence type="ECO:0000259" key="11">
    <source>
        <dbReference type="Pfam" id="PF11975"/>
    </source>
</evidence>
<comment type="caution">
    <text evidence="12">The sequence shown here is derived from an EMBL/GenBank/DDBJ whole genome shotgun (WGS) entry which is preliminary data.</text>
</comment>
<evidence type="ECO:0000256" key="2">
    <source>
        <dbReference type="ARBA" id="ARBA00022723"/>
    </source>
</evidence>
<evidence type="ECO:0000256" key="6">
    <source>
        <dbReference type="ARBA" id="ARBA00023295"/>
    </source>
</evidence>
<comment type="cofactor">
    <cofactor evidence="10">
        <name>NAD(+)</name>
        <dbReference type="ChEBI" id="CHEBI:57540"/>
    </cofactor>
    <text evidence="10">Binds 1 NAD(+) per subunit.</text>
</comment>
<evidence type="ECO:0000313" key="12">
    <source>
        <dbReference type="EMBL" id="PRY55510.1"/>
    </source>
</evidence>
<dbReference type="EMBL" id="PVTH01000001">
    <property type="protein sequence ID" value="PRY55510.1"/>
    <property type="molecule type" value="Genomic_DNA"/>
</dbReference>
<evidence type="ECO:0000256" key="10">
    <source>
        <dbReference type="RuleBase" id="RU361152"/>
    </source>
</evidence>
<dbReference type="Pfam" id="PF11975">
    <property type="entry name" value="Glyco_hydro_4C"/>
    <property type="match status" value="1"/>
</dbReference>
<dbReference type="GO" id="GO:0016616">
    <property type="term" value="F:oxidoreductase activity, acting on the CH-OH group of donors, NAD or NADP as acceptor"/>
    <property type="evidence" value="ECO:0007669"/>
    <property type="project" value="InterPro"/>
</dbReference>
<dbReference type="Gene3D" id="3.90.110.10">
    <property type="entry name" value="Lactate dehydrogenase/glycoside hydrolase, family 4, C-terminal"/>
    <property type="match status" value="1"/>
</dbReference>
<evidence type="ECO:0000313" key="13">
    <source>
        <dbReference type="Proteomes" id="UP000238034"/>
    </source>
</evidence>
<dbReference type="Pfam" id="PF02056">
    <property type="entry name" value="Glyco_hydro_4"/>
    <property type="match status" value="1"/>
</dbReference>
<dbReference type="GO" id="GO:0004553">
    <property type="term" value="F:hydrolase activity, hydrolyzing O-glycosyl compounds"/>
    <property type="evidence" value="ECO:0007669"/>
    <property type="project" value="InterPro"/>
</dbReference>
<keyword evidence="8" id="KW-0170">Cobalt</keyword>
<evidence type="ECO:0000256" key="7">
    <source>
        <dbReference type="PIRSR" id="PIRSR601088-2"/>
    </source>
</evidence>
<gene>
    <name evidence="12" type="ORF">B0I27_101482</name>
</gene>
<evidence type="ECO:0000256" key="5">
    <source>
        <dbReference type="ARBA" id="ARBA00023211"/>
    </source>
</evidence>
<feature type="domain" description="Glycosyl hydrolase family 4 C-terminal" evidence="11">
    <location>
        <begin position="193"/>
        <end position="379"/>
    </location>
</feature>
<feature type="binding site" evidence="8">
    <location>
        <position position="198"/>
    </location>
    <ligand>
        <name>Mn(2+)</name>
        <dbReference type="ChEBI" id="CHEBI:29035"/>
    </ligand>
</feature>